<dbReference type="Proteomes" id="UP001210339">
    <property type="component" value="Chromosome"/>
</dbReference>
<dbReference type="InterPro" id="IPR015942">
    <property type="entry name" value="Asp/Glu/hydantoin_racemase"/>
</dbReference>
<dbReference type="RefSeq" id="WP_271191408.1">
    <property type="nucleotide sequence ID" value="NZ_CP115667.1"/>
</dbReference>
<name>A0ABY7QSX1_9FIRM</name>
<dbReference type="SUPFAM" id="SSF53681">
    <property type="entry name" value="Aspartate/glutamate racemase"/>
    <property type="match status" value="1"/>
</dbReference>
<organism evidence="1 2">
    <name type="scientific">Peptoniphilus equinus</name>
    <dbReference type="NCBI Taxonomy" id="3016343"/>
    <lineage>
        <taxon>Bacteria</taxon>
        <taxon>Bacillati</taxon>
        <taxon>Bacillota</taxon>
        <taxon>Tissierellia</taxon>
        <taxon>Tissierellales</taxon>
        <taxon>Peptoniphilaceae</taxon>
        <taxon>Peptoniphilus</taxon>
    </lineage>
</organism>
<evidence type="ECO:0000313" key="2">
    <source>
        <dbReference type="Proteomes" id="UP001210339"/>
    </source>
</evidence>
<keyword evidence="2" id="KW-1185">Reference proteome</keyword>
<dbReference type="InterPro" id="IPR001920">
    <property type="entry name" value="Asp/Glu_race"/>
</dbReference>
<gene>
    <name evidence="1" type="ORF">O6R05_07705</name>
</gene>
<sequence length="218" mass="23644">MSTLHQPVAVVAGTLGDTNMGVALLEEAGYTTVAYPFSKTPDEQTAMQYFSKDELNAGFRSIVKDAKVKGASAVFIYCNSLSLSVDYKDVADEAGLPVITPLEVYDSIAERRLFIMAANGFSAYALDRRMSERLRPESVISLGIMPLVNAIERRQDAFTQNNLRGLIQYIEGLAPQPQAIVLGCTHFHAVAEDMARLTTLHVIDPTAAMMAALQAALA</sequence>
<protein>
    <submittedName>
        <fullName evidence="1">Aspartate/glutamate racemase family protein</fullName>
    </submittedName>
</protein>
<dbReference type="Gene3D" id="3.40.50.1860">
    <property type="match status" value="2"/>
</dbReference>
<dbReference type="Pfam" id="PF01177">
    <property type="entry name" value="Asp_Glu_race"/>
    <property type="match status" value="1"/>
</dbReference>
<reference evidence="1 2" key="1">
    <citation type="submission" date="2023-01" db="EMBL/GenBank/DDBJ databases">
        <authorList>
            <person name="Lee S.H."/>
            <person name="Jung H.S."/>
            <person name="Yun J.U."/>
        </authorList>
    </citation>
    <scope>NUCLEOTIDE SEQUENCE [LARGE SCALE GENOMIC DNA]</scope>
    <source>
        <strain evidence="1 2">CBA3646</strain>
    </source>
</reference>
<dbReference type="EMBL" id="CP115667">
    <property type="protein sequence ID" value="WBW49877.1"/>
    <property type="molecule type" value="Genomic_DNA"/>
</dbReference>
<proteinExistence type="predicted"/>
<evidence type="ECO:0000313" key="1">
    <source>
        <dbReference type="EMBL" id="WBW49877.1"/>
    </source>
</evidence>
<accession>A0ABY7QSX1</accession>